<dbReference type="InterPro" id="IPR001633">
    <property type="entry name" value="EAL_dom"/>
</dbReference>
<feature type="domain" description="GGDEF" evidence="5">
    <location>
        <begin position="193"/>
        <end position="326"/>
    </location>
</feature>
<feature type="domain" description="EAL" evidence="4">
    <location>
        <begin position="335"/>
        <end position="589"/>
    </location>
</feature>
<feature type="coiled-coil region" evidence="2">
    <location>
        <begin position="135"/>
        <end position="162"/>
    </location>
</feature>
<dbReference type="InterPro" id="IPR052155">
    <property type="entry name" value="Biofilm_reg_signaling"/>
</dbReference>
<dbReference type="InterPro" id="IPR001789">
    <property type="entry name" value="Sig_transdc_resp-reg_receiver"/>
</dbReference>
<proteinExistence type="predicted"/>
<organism evidence="6 7">
    <name type="scientific">Marinobacter xestospongiae</name>
    <dbReference type="NCBI Taxonomy" id="994319"/>
    <lineage>
        <taxon>Bacteria</taxon>
        <taxon>Pseudomonadati</taxon>
        <taxon>Pseudomonadota</taxon>
        <taxon>Gammaproteobacteria</taxon>
        <taxon>Pseudomonadales</taxon>
        <taxon>Marinobacteraceae</taxon>
        <taxon>Marinobacter</taxon>
    </lineage>
</organism>
<dbReference type="CDD" id="cd01949">
    <property type="entry name" value="GGDEF"/>
    <property type="match status" value="1"/>
</dbReference>
<gene>
    <name evidence="6" type="ORF">RYS15_00585</name>
</gene>
<dbReference type="CDD" id="cd19920">
    <property type="entry name" value="REC_PA4781-like"/>
    <property type="match status" value="1"/>
</dbReference>
<dbReference type="SMART" id="SM00052">
    <property type="entry name" value="EAL"/>
    <property type="match status" value="1"/>
</dbReference>
<dbReference type="CDD" id="cd01948">
    <property type="entry name" value="EAL"/>
    <property type="match status" value="1"/>
</dbReference>
<dbReference type="InterPro" id="IPR011006">
    <property type="entry name" value="CheY-like_superfamily"/>
</dbReference>
<evidence type="ECO:0000259" key="5">
    <source>
        <dbReference type="PROSITE" id="PS50887"/>
    </source>
</evidence>
<dbReference type="Pfam" id="PF00990">
    <property type="entry name" value="GGDEF"/>
    <property type="match status" value="1"/>
</dbReference>
<evidence type="ECO:0000259" key="3">
    <source>
        <dbReference type="PROSITE" id="PS50110"/>
    </source>
</evidence>
<dbReference type="NCBIfam" id="TIGR00254">
    <property type="entry name" value="GGDEF"/>
    <property type="match status" value="1"/>
</dbReference>
<feature type="domain" description="Response regulatory" evidence="3">
    <location>
        <begin position="13"/>
        <end position="129"/>
    </location>
</feature>
<dbReference type="RefSeq" id="WP_316972154.1">
    <property type="nucleotide sequence ID" value="NZ_JAWIIJ010000001.1"/>
</dbReference>
<accession>A0ABU3VSA5</accession>
<sequence>MSDEEELPQGTATILLVDDNPVDLLVVCKQFKRAGYRVVVAREAEEAIERAGFVQPDLILLDVVLPQSSGFELCRRLKATASTQDIPVIFITALTDVSDKVSAFEAGGVDYITKPFQIGEVLARVNTQLSLRAMQQLLNARNQQLQQQLSEQRLQREELEYRATHDMLTELPNRALFMDRLTHAIERARRNQSQLAVLFIDLDKFKIINDTLGHGAGDELLQSVAERLRSCARKSDTLGRLGGDEFVVLAENTSAVADIETLIERLSSKLVEPVLLAGLMHSVTCSIGISLYPRDGETAETLLKHADLAMFQAKDRGRNAYRFFEASMQETLNRRVSLERQLHEAFDRDEFVLYYQPQIDLRNGRICSLEALVRWQSPNEGLVLPGHFVPLAEESRLILALGEWVLRSACLQLQRWLNRGVPVVPVAINLAAAQFADPTLDQLLKGALVESELDARYLELELTESMSMSDPEVSLAMMHRLKEIGVSLAIDDFGTGFSNLSYVRRFPVDKLKIDRTFVEGMISNPQDNSIVLSVIRLAHSLGLKAVAEGVETEGQVRLLAEGGCDMFQGHQFRPALAAPDIEDLLQRQVCVSPDLLARPFQLRTVLLVEDEPQVANSFRRMVRNHDIHVIAVEGPAQAYEVLAQQDIGVVVSDYRMPREDGIQFLSNVKRLYPNSIRILMTGHVDRGTLENTINQAEAFRFIAKPWYSDQVIATLEQAFQRYDYLSRAGGVSESLGM</sequence>
<reference evidence="6 7" key="1">
    <citation type="submission" date="2023-10" db="EMBL/GenBank/DDBJ databases">
        <title>Characteristics and mechanism of a salt-tolerant marine origin heterotrophic nitrifying- aerobic denitrifying bacteria Marinobacter xestospongiae HN1.</title>
        <authorList>
            <person name="Qi R."/>
        </authorList>
    </citation>
    <scope>NUCLEOTIDE SEQUENCE [LARGE SCALE GENOMIC DNA]</scope>
    <source>
        <strain evidence="6 7">HN1</strain>
    </source>
</reference>
<evidence type="ECO:0000313" key="6">
    <source>
        <dbReference type="EMBL" id="MDV2077152.1"/>
    </source>
</evidence>
<keyword evidence="1" id="KW-0597">Phosphoprotein</keyword>
<dbReference type="InterPro" id="IPR000160">
    <property type="entry name" value="GGDEF_dom"/>
</dbReference>
<evidence type="ECO:0000313" key="7">
    <source>
        <dbReference type="Proteomes" id="UP001269819"/>
    </source>
</evidence>
<dbReference type="InterPro" id="IPR035919">
    <property type="entry name" value="EAL_sf"/>
</dbReference>
<dbReference type="EMBL" id="JAWIIJ010000001">
    <property type="protein sequence ID" value="MDV2077152.1"/>
    <property type="molecule type" value="Genomic_DNA"/>
</dbReference>
<dbReference type="Gene3D" id="3.30.70.270">
    <property type="match status" value="1"/>
</dbReference>
<comment type="caution">
    <text evidence="6">The sequence shown here is derived from an EMBL/GenBank/DDBJ whole genome shotgun (WGS) entry which is preliminary data.</text>
</comment>
<protein>
    <submittedName>
        <fullName evidence="6">EAL domain-containing protein</fullName>
    </submittedName>
</protein>
<dbReference type="InterPro" id="IPR029787">
    <property type="entry name" value="Nucleotide_cyclase"/>
</dbReference>
<dbReference type="SUPFAM" id="SSF55073">
    <property type="entry name" value="Nucleotide cyclase"/>
    <property type="match status" value="1"/>
</dbReference>
<dbReference type="Pfam" id="PF00563">
    <property type="entry name" value="EAL"/>
    <property type="match status" value="1"/>
</dbReference>
<evidence type="ECO:0000259" key="4">
    <source>
        <dbReference type="PROSITE" id="PS50883"/>
    </source>
</evidence>
<dbReference type="CDD" id="cd17569">
    <property type="entry name" value="REC_HupR-like"/>
    <property type="match status" value="1"/>
</dbReference>
<evidence type="ECO:0000256" key="1">
    <source>
        <dbReference type="PROSITE-ProRule" id="PRU00169"/>
    </source>
</evidence>
<evidence type="ECO:0000256" key="2">
    <source>
        <dbReference type="SAM" id="Coils"/>
    </source>
</evidence>
<keyword evidence="7" id="KW-1185">Reference proteome</keyword>
<dbReference type="PANTHER" id="PTHR44757">
    <property type="entry name" value="DIGUANYLATE CYCLASE DGCP"/>
    <property type="match status" value="1"/>
</dbReference>
<dbReference type="SUPFAM" id="SSF141868">
    <property type="entry name" value="EAL domain-like"/>
    <property type="match status" value="1"/>
</dbReference>
<name>A0ABU3VSA5_9GAMM</name>
<dbReference type="PROSITE" id="PS50110">
    <property type="entry name" value="RESPONSE_REGULATORY"/>
    <property type="match status" value="2"/>
</dbReference>
<dbReference type="PROSITE" id="PS50887">
    <property type="entry name" value="GGDEF"/>
    <property type="match status" value="1"/>
</dbReference>
<dbReference type="SMART" id="SM00267">
    <property type="entry name" value="GGDEF"/>
    <property type="match status" value="1"/>
</dbReference>
<dbReference type="Pfam" id="PF00072">
    <property type="entry name" value="Response_reg"/>
    <property type="match status" value="2"/>
</dbReference>
<keyword evidence="2" id="KW-0175">Coiled coil</keyword>
<dbReference type="SMART" id="SM00448">
    <property type="entry name" value="REC"/>
    <property type="match status" value="2"/>
</dbReference>
<dbReference type="PANTHER" id="PTHR44757:SF2">
    <property type="entry name" value="BIOFILM ARCHITECTURE MAINTENANCE PROTEIN MBAA"/>
    <property type="match status" value="1"/>
</dbReference>
<feature type="modified residue" description="4-aspartylphosphate" evidence="1">
    <location>
        <position position="653"/>
    </location>
</feature>
<feature type="modified residue" description="4-aspartylphosphate" evidence="1">
    <location>
        <position position="62"/>
    </location>
</feature>
<dbReference type="SUPFAM" id="SSF52172">
    <property type="entry name" value="CheY-like"/>
    <property type="match status" value="2"/>
</dbReference>
<feature type="domain" description="Response regulatory" evidence="3">
    <location>
        <begin position="604"/>
        <end position="719"/>
    </location>
</feature>
<dbReference type="Proteomes" id="UP001269819">
    <property type="component" value="Unassembled WGS sequence"/>
</dbReference>
<dbReference type="PROSITE" id="PS50883">
    <property type="entry name" value="EAL"/>
    <property type="match status" value="1"/>
</dbReference>
<dbReference type="InterPro" id="IPR043128">
    <property type="entry name" value="Rev_trsase/Diguanyl_cyclase"/>
</dbReference>
<dbReference type="Gene3D" id="3.20.20.450">
    <property type="entry name" value="EAL domain"/>
    <property type="match status" value="1"/>
</dbReference>
<dbReference type="Gene3D" id="3.40.50.2300">
    <property type="match status" value="2"/>
</dbReference>